<protein>
    <submittedName>
        <fullName evidence="1">Uncharacterized protein</fullName>
    </submittedName>
</protein>
<organism evidence="1 2">
    <name type="scientific">Mucor flavus</name>
    <dbReference type="NCBI Taxonomy" id="439312"/>
    <lineage>
        <taxon>Eukaryota</taxon>
        <taxon>Fungi</taxon>
        <taxon>Fungi incertae sedis</taxon>
        <taxon>Mucoromycota</taxon>
        <taxon>Mucoromycotina</taxon>
        <taxon>Mucoromycetes</taxon>
        <taxon>Mucorales</taxon>
        <taxon>Mucorineae</taxon>
        <taxon>Mucoraceae</taxon>
        <taxon>Mucor</taxon>
    </lineage>
</organism>
<evidence type="ECO:0000313" key="2">
    <source>
        <dbReference type="Proteomes" id="UP001473302"/>
    </source>
</evidence>
<reference evidence="1 2" key="1">
    <citation type="submission" date="2024-04" db="EMBL/GenBank/DDBJ databases">
        <title>genome sequences of Mucor flavus KT1a and Helicostylum pulchrum KT1b strains isolated from the surface of a dry-aged beef.</title>
        <authorList>
            <person name="Toyotome T."/>
            <person name="Hosono M."/>
            <person name="Torimaru M."/>
            <person name="Fukuda K."/>
            <person name="Mikami N."/>
        </authorList>
    </citation>
    <scope>NUCLEOTIDE SEQUENCE [LARGE SCALE GENOMIC DNA]</scope>
    <source>
        <strain evidence="1 2">KT1a</strain>
    </source>
</reference>
<evidence type="ECO:0000313" key="1">
    <source>
        <dbReference type="EMBL" id="GAA5811890.1"/>
    </source>
</evidence>
<proteinExistence type="predicted"/>
<keyword evidence="2" id="KW-1185">Reference proteome</keyword>
<gene>
    <name evidence="1" type="ORF">MFLAVUS_005337</name>
</gene>
<dbReference type="EMBL" id="BAABUK010000011">
    <property type="protein sequence ID" value="GAA5811890.1"/>
    <property type="molecule type" value="Genomic_DNA"/>
</dbReference>
<name>A0ABP9YYE9_9FUNG</name>
<sequence>MRMLFISRSICYRIKELRIENMFIVPEDMCQLETVEDSELILGRDANELNAYYAAEMYDRIRGINALLFAFILYNADTNTNKS</sequence>
<comment type="caution">
    <text evidence="1">The sequence shown here is derived from an EMBL/GenBank/DDBJ whole genome shotgun (WGS) entry which is preliminary data.</text>
</comment>
<dbReference type="Proteomes" id="UP001473302">
    <property type="component" value="Unassembled WGS sequence"/>
</dbReference>
<accession>A0ABP9YYE9</accession>